<dbReference type="STRING" id="927083.DB32_007503"/>
<dbReference type="KEGG" id="samy:DB32_007503"/>
<dbReference type="EMBL" id="CP011125">
    <property type="protein sequence ID" value="AKF10354.1"/>
    <property type="molecule type" value="Genomic_DNA"/>
</dbReference>
<keyword evidence="2" id="KW-0812">Transmembrane</keyword>
<evidence type="ECO:0000256" key="2">
    <source>
        <dbReference type="SAM" id="Phobius"/>
    </source>
</evidence>
<feature type="transmembrane region" description="Helical" evidence="2">
    <location>
        <begin position="111"/>
        <end position="132"/>
    </location>
</feature>
<keyword evidence="3" id="KW-0732">Signal</keyword>
<evidence type="ECO:0000313" key="5">
    <source>
        <dbReference type="EMBL" id="AKF10354.1"/>
    </source>
</evidence>
<evidence type="ECO:0000256" key="1">
    <source>
        <dbReference type="SAM" id="MobiDB-lite"/>
    </source>
</evidence>
<feature type="domain" description="Protein-glutamine gamma-glutamyltransferase-like C-terminal" evidence="4">
    <location>
        <begin position="196"/>
        <end position="248"/>
    </location>
</feature>
<feature type="region of interest" description="Disordered" evidence="1">
    <location>
        <begin position="52"/>
        <end position="88"/>
    </location>
</feature>
<keyword evidence="6" id="KW-1185">Reference proteome</keyword>
<feature type="chain" id="PRO_5002509852" description="Protein-glutamine gamma-glutamyltransferase-like C-terminal domain-containing protein" evidence="3">
    <location>
        <begin position="26"/>
        <end position="262"/>
    </location>
</feature>
<evidence type="ECO:0000259" key="4">
    <source>
        <dbReference type="Pfam" id="PF13559"/>
    </source>
</evidence>
<dbReference type="RefSeq" id="WP_053237325.1">
    <property type="nucleotide sequence ID" value="NZ_CP011125.1"/>
</dbReference>
<evidence type="ECO:0000313" key="6">
    <source>
        <dbReference type="Proteomes" id="UP000034883"/>
    </source>
</evidence>
<proteinExistence type="predicted"/>
<gene>
    <name evidence="5" type="ORF">DB32_007503</name>
</gene>
<sequence length="262" mass="27392">MRGLATVIAAGASIMLALAVVPAAAQEDPAAVAARVREQGGYPADVTVLVPEHESGGAPEGAEGAGRGPRGETSIDGERESPDPGPQVELPFARPLMDWLASVLASLSGPLGYVFLALGLAVLALVIVFFAASMRFRAPRLEASARDESVGEAAIDPLLVGTGESADALAAQGRWREAIHALFLDSLGRVGGAEGRHRSRTARELVRAIDGRRAGRAELESLLDLTERVWFGARDADETQFRDARALADAVPRGAVIEEDAS</sequence>
<dbReference type="Proteomes" id="UP000034883">
    <property type="component" value="Chromosome"/>
</dbReference>
<keyword evidence="2" id="KW-1133">Transmembrane helix</keyword>
<protein>
    <recommendedName>
        <fullName evidence="4">Protein-glutamine gamma-glutamyltransferase-like C-terminal domain-containing protein</fullName>
    </recommendedName>
</protein>
<reference evidence="5 6" key="1">
    <citation type="submission" date="2015-03" db="EMBL/GenBank/DDBJ databases">
        <title>Genome assembly of Sandaracinus amylolyticus DSM 53668.</title>
        <authorList>
            <person name="Sharma G."/>
            <person name="Subramanian S."/>
        </authorList>
    </citation>
    <scope>NUCLEOTIDE SEQUENCE [LARGE SCALE GENOMIC DNA]</scope>
    <source>
        <strain evidence="5 6">DSM 53668</strain>
    </source>
</reference>
<dbReference type="OrthoDB" id="107692at2"/>
<feature type="signal peptide" evidence="3">
    <location>
        <begin position="1"/>
        <end position="25"/>
    </location>
</feature>
<dbReference type="AlphaFoldDB" id="A0A0F6SHF5"/>
<name>A0A0F6SHF5_9BACT</name>
<accession>A0A0F6SHF5</accession>
<organism evidence="5 6">
    <name type="scientific">Sandaracinus amylolyticus</name>
    <dbReference type="NCBI Taxonomy" id="927083"/>
    <lineage>
        <taxon>Bacteria</taxon>
        <taxon>Pseudomonadati</taxon>
        <taxon>Myxococcota</taxon>
        <taxon>Polyangia</taxon>
        <taxon>Polyangiales</taxon>
        <taxon>Sandaracinaceae</taxon>
        <taxon>Sandaracinus</taxon>
    </lineage>
</organism>
<dbReference type="InterPro" id="IPR025403">
    <property type="entry name" value="TgpA-like_C"/>
</dbReference>
<dbReference type="Pfam" id="PF13559">
    <property type="entry name" value="DUF4129"/>
    <property type="match status" value="1"/>
</dbReference>
<keyword evidence="2" id="KW-0472">Membrane</keyword>
<evidence type="ECO:0000256" key="3">
    <source>
        <dbReference type="SAM" id="SignalP"/>
    </source>
</evidence>